<dbReference type="Gene3D" id="1.25.40.10">
    <property type="entry name" value="Tetratricopeptide repeat domain"/>
    <property type="match status" value="3"/>
</dbReference>
<evidence type="ECO:0000256" key="3">
    <source>
        <dbReference type="ARBA" id="ARBA00023125"/>
    </source>
</evidence>
<dbReference type="AlphaFoldDB" id="A0A2T0KAM0"/>
<proteinExistence type="inferred from homology"/>
<dbReference type="Proteomes" id="UP000239415">
    <property type="component" value="Unassembled WGS sequence"/>
</dbReference>
<protein>
    <submittedName>
        <fullName evidence="8">DNA-binding SARP family transcriptional activator</fullName>
    </submittedName>
</protein>
<comment type="caution">
    <text evidence="8">The sequence shown here is derived from an EMBL/GenBank/DDBJ whole genome shotgun (WGS) entry which is preliminary data.</text>
</comment>
<dbReference type="GO" id="GO:0006355">
    <property type="term" value="P:regulation of DNA-templated transcription"/>
    <property type="evidence" value="ECO:0007669"/>
    <property type="project" value="InterPro"/>
</dbReference>
<keyword evidence="9" id="KW-1185">Reference proteome</keyword>
<dbReference type="Pfam" id="PF03704">
    <property type="entry name" value="BTAD"/>
    <property type="match status" value="1"/>
</dbReference>
<dbReference type="PRINTS" id="PR00364">
    <property type="entry name" value="DISEASERSIST"/>
</dbReference>
<keyword evidence="2" id="KW-0805">Transcription regulation</keyword>
<evidence type="ECO:0000313" key="8">
    <source>
        <dbReference type="EMBL" id="PRX20214.1"/>
    </source>
</evidence>
<keyword evidence="3 8" id="KW-0238">DNA-binding</keyword>
<keyword evidence="5" id="KW-0802">TPR repeat</keyword>
<dbReference type="SUPFAM" id="SSF46894">
    <property type="entry name" value="C-terminal effector domain of the bipartite response regulators"/>
    <property type="match status" value="1"/>
</dbReference>
<evidence type="ECO:0000256" key="4">
    <source>
        <dbReference type="ARBA" id="ARBA00023163"/>
    </source>
</evidence>
<dbReference type="OrthoDB" id="7628974at2"/>
<dbReference type="EMBL" id="PVMZ01000008">
    <property type="protein sequence ID" value="PRX20214.1"/>
    <property type="molecule type" value="Genomic_DNA"/>
</dbReference>
<dbReference type="CDD" id="cd15831">
    <property type="entry name" value="BTAD"/>
    <property type="match status" value="1"/>
</dbReference>
<dbReference type="Pfam" id="PF13374">
    <property type="entry name" value="TPR_10"/>
    <property type="match status" value="1"/>
</dbReference>
<accession>A0A2T0KAM0</accession>
<dbReference type="PROSITE" id="PS50005">
    <property type="entry name" value="TPR"/>
    <property type="match status" value="1"/>
</dbReference>
<dbReference type="InterPro" id="IPR001867">
    <property type="entry name" value="OmpR/PhoB-type_DNA-bd"/>
</dbReference>
<feature type="repeat" description="TPR" evidence="5">
    <location>
        <begin position="865"/>
        <end position="898"/>
    </location>
</feature>
<evidence type="ECO:0000256" key="2">
    <source>
        <dbReference type="ARBA" id="ARBA00023015"/>
    </source>
</evidence>
<organism evidence="8 9">
    <name type="scientific">Actinoplanes italicus</name>
    <dbReference type="NCBI Taxonomy" id="113567"/>
    <lineage>
        <taxon>Bacteria</taxon>
        <taxon>Bacillati</taxon>
        <taxon>Actinomycetota</taxon>
        <taxon>Actinomycetes</taxon>
        <taxon>Micromonosporales</taxon>
        <taxon>Micromonosporaceae</taxon>
        <taxon>Actinoplanes</taxon>
    </lineage>
</organism>
<gene>
    <name evidence="8" type="ORF">CLV67_1088</name>
</gene>
<name>A0A2T0KAM0_9ACTN</name>
<dbReference type="Gene3D" id="1.10.8.430">
    <property type="entry name" value="Helical domain of apoptotic protease-activating factors"/>
    <property type="match status" value="1"/>
</dbReference>
<dbReference type="Gene3D" id="3.40.50.300">
    <property type="entry name" value="P-loop containing nucleotide triphosphate hydrolases"/>
    <property type="match status" value="1"/>
</dbReference>
<reference evidence="8 9" key="1">
    <citation type="submission" date="2018-03" db="EMBL/GenBank/DDBJ databases">
        <title>Genomic Encyclopedia of Archaeal and Bacterial Type Strains, Phase II (KMG-II): from individual species to whole genera.</title>
        <authorList>
            <person name="Goeker M."/>
        </authorList>
    </citation>
    <scope>NUCLEOTIDE SEQUENCE [LARGE SCALE GENOMIC DNA]</scope>
    <source>
        <strain evidence="8 9">DSM 43146</strain>
    </source>
</reference>
<feature type="domain" description="OmpR/PhoB-type" evidence="6">
    <location>
        <begin position="18"/>
        <end position="90"/>
    </location>
</feature>
<dbReference type="SUPFAM" id="SSF48452">
    <property type="entry name" value="TPR-like"/>
    <property type="match status" value="3"/>
</dbReference>
<dbReference type="GO" id="GO:0000160">
    <property type="term" value="P:phosphorelay signal transduction system"/>
    <property type="evidence" value="ECO:0007669"/>
    <property type="project" value="InterPro"/>
</dbReference>
<dbReference type="PANTHER" id="PTHR35807:SF1">
    <property type="entry name" value="TRANSCRIPTIONAL REGULATOR REDD"/>
    <property type="match status" value="1"/>
</dbReference>
<evidence type="ECO:0000256" key="1">
    <source>
        <dbReference type="ARBA" id="ARBA00005820"/>
    </source>
</evidence>
<keyword evidence="4" id="KW-0804">Transcription</keyword>
<feature type="domain" description="Bacterial transcriptional activator" evidence="7">
    <location>
        <begin position="97"/>
        <end position="238"/>
    </location>
</feature>
<evidence type="ECO:0000313" key="9">
    <source>
        <dbReference type="Proteomes" id="UP000239415"/>
    </source>
</evidence>
<dbReference type="InterPro" id="IPR011990">
    <property type="entry name" value="TPR-like_helical_dom_sf"/>
</dbReference>
<dbReference type="Gene3D" id="1.10.10.10">
    <property type="entry name" value="Winged helix-like DNA-binding domain superfamily/Winged helix DNA-binding domain"/>
    <property type="match status" value="1"/>
</dbReference>
<dbReference type="PANTHER" id="PTHR35807">
    <property type="entry name" value="TRANSCRIPTIONAL REGULATOR REDD-RELATED"/>
    <property type="match status" value="1"/>
</dbReference>
<dbReference type="GO" id="GO:0003677">
    <property type="term" value="F:DNA binding"/>
    <property type="evidence" value="ECO:0007669"/>
    <property type="project" value="UniProtKB-KW"/>
</dbReference>
<dbReference type="InterPro" id="IPR019734">
    <property type="entry name" value="TPR_rpt"/>
</dbReference>
<dbReference type="InterPro" id="IPR016032">
    <property type="entry name" value="Sig_transdc_resp-reg_C-effctor"/>
</dbReference>
<dbReference type="InterPro" id="IPR005158">
    <property type="entry name" value="BTAD"/>
</dbReference>
<sequence>MTTLRYRILGTLSVAIDERPVAITAGRDRTMLAMMLLRPRRIVGLGELTEAVWGASPPPTVRGQVQTCISRLRRLLPADAIITDPAGYGIDVAPGELDSERFLALVEAARSAPDAGAARSAYREALDLWRGPACAEIEAPGVRQAAAMLDERRATALEDAIDLELEAGRAREMLGELAAQVDRFPLRERLRGQLMLALFRSGRQADALAEFRRARDVLHDELGIEPGKELQDLHRDILVGAVPEVAVVTQAAPVREAPVHCLPRSVPDFTGRTGLVDRLLAETMATSRGPAIVVIDGMAGSGKTTLALHLAALTGDAYPDAHLFVDLQGHSEQDPVDPAAALLVLLRQLGLAADGIPPTLVDRIGLWRTELARRRALVIFDNAGSSAQVADLLPTAPGSVALVTSRRRLAGLDGVNPQSLPVLADDEALALLERIVGERVRADPEASAEVVRRCGGLPLAVRLAGARLAHRPRWRVADLVRRLGEAALPELAIENRTVGSAFALSFGQLSERTQRFFQLLGLYPGMSLDAPAAAALSGAHLDDARELLDELVDVHLIEEPEPGVYRLHDLLREFAAALAGQLPGPERQQALLGLFNLETYAAVASSFSTYQQSMGRELKHVPRLRPELVTAIADPVARIERQRPDLVAFVDAAARSEHPQYAWLIPRATWFQLFYRGYTQDVGVLHERGLAAARRADDETAVAMMVNGLASYHYRRGEYDTAREYVLISVRTAERQGDLRAMANKLGNLATLDIATSRFAEAVQTSRRAGRVSAVGRSRAVGLAALFQLSNAYQHLGNYREALRLDRIRLLSGGLRDTAQQHAGCLLNIQRSKRRLGLASAPAAQRYVEIALRLALREGIAVLEAEARTELGTILAEQGHFDAALVQHRRAVEIADRVGQAQYAAAHLHDYAVTLLRSGKGTEALAIFERSLRVARQARQPYSIARGLAGIGDCVADGDPDRARLLWAEARKMFEEMGTPERFAMAERLGDR</sequence>
<dbReference type="InterPro" id="IPR036388">
    <property type="entry name" value="WH-like_DNA-bd_sf"/>
</dbReference>
<comment type="similarity">
    <text evidence="1">Belongs to the AfsR/DnrI/RedD regulatory family.</text>
</comment>
<dbReference type="InterPro" id="IPR051677">
    <property type="entry name" value="AfsR-DnrI-RedD_regulator"/>
</dbReference>
<evidence type="ECO:0000259" key="6">
    <source>
        <dbReference type="SMART" id="SM00862"/>
    </source>
</evidence>
<dbReference type="SUPFAM" id="SSF52540">
    <property type="entry name" value="P-loop containing nucleoside triphosphate hydrolases"/>
    <property type="match status" value="1"/>
</dbReference>
<dbReference type="InterPro" id="IPR027417">
    <property type="entry name" value="P-loop_NTPase"/>
</dbReference>
<evidence type="ECO:0000256" key="5">
    <source>
        <dbReference type="PROSITE-ProRule" id="PRU00339"/>
    </source>
</evidence>
<dbReference type="InterPro" id="IPR042197">
    <property type="entry name" value="Apaf_helical"/>
</dbReference>
<dbReference type="SMART" id="SM01043">
    <property type="entry name" value="BTAD"/>
    <property type="match status" value="1"/>
</dbReference>
<dbReference type="GO" id="GO:0043531">
    <property type="term" value="F:ADP binding"/>
    <property type="evidence" value="ECO:0007669"/>
    <property type="project" value="InterPro"/>
</dbReference>
<dbReference type="SMART" id="SM00862">
    <property type="entry name" value="Trans_reg_C"/>
    <property type="match status" value="1"/>
</dbReference>
<evidence type="ECO:0000259" key="7">
    <source>
        <dbReference type="SMART" id="SM01043"/>
    </source>
</evidence>